<keyword evidence="13 14" id="KW-0624">Polysaccharide degradation</keyword>
<evidence type="ECO:0000256" key="9">
    <source>
        <dbReference type="ARBA" id="ARBA00023001"/>
    </source>
</evidence>
<dbReference type="InterPro" id="IPR017853">
    <property type="entry name" value="GH"/>
</dbReference>
<evidence type="ECO:0000256" key="3">
    <source>
        <dbReference type="ARBA" id="ARBA00004987"/>
    </source>
</evidence>
<evidence type="ECO:0000256" key="15">
    <source>
        <dbReference type="SAM" id="MobiDB-lite"/>
    </source>
</evidence>
<comment type="subcellular location">
    <subcellularLocation>
        <location evidence="2">Secreted</location>
    </subcellularLocation>
</comment>
<keyword evidence="7" id="KW-0732">Signal</keyword>
<gene>
    <name evidence="17" type="ORF">GNLVRS02_ARAD1C30558g</name>
</gene>
<evidence type="ECO:0000256" key="13">
    <source>
        <dbReference type="ARBA" id="ARBA00023326"/>
    </source>
</evidence>
<protein>
    <recommendedName>
        <fullName evidence="5 14">beta-glucosidase</fullName>
        <ecNumber evidence="5 14">3.2.1.21</ecNumber>
    </recommendedName>
</protein>
<name>A0A060T2D1_BLAAD</name>
<dbReference type="UniPathway" id="UPA00696"/>
<dbReference type="Pfam" id="PF14310">
    <property type="entry name" value="Fn3-like"/>
    <property type="match status" value="1"/>
</dbReference>
<reference evidence="17" key="1">
    <citation type="submission" date="2014-02" db="EMBL/GenBank/DDBJ databases">
        <authorList>
            <person name="Genoscope - CEA"/>
        </authorList>
    </citation>
    <scope>NUCLEOTIDE SEQUENCE</scope>
    <source>
        <strain evidence="17">LS3</strain>
    </source>
</reference>
<dbReference type="EC" id="3.2.1.21" evidence="5 14"/>
<dbReference type="GO" id="GO:0005576">
    <property type="term" value="C:extracellular region"/>
    <property type="evidence" value="ECO:0007669"/>
    <property type="project" value="UniProtKB-SubCell"/>
</dbReference>
<keyword evidence="6" id="KW-0964">Secreted</keyword>
<evidence type="ECO:0000259" key="16">
    <source>
        <dbReference type="SMART" id="SM01217"/>
    </source>
</evidence>
<dbReference type="GO" id="GO:0008422">
    <property type="term" value="F:beta-glucosidase activity"/>
    <property type="evidence" value="ECO:0007669"/>
    <property type="project" value="UniProtKB-EC"/>
</dbReference>
<dbReference type="SUPFAM" id="SSF52279">
    <property type="entry name" value="Beta-D-glucan exohydrolase, C-terminal domain"/>
    <property type="match status" value="1"/>
</dbReference>
<dbReference type="PANTHER" id="PTHR42715">
    <property type="entry name" value="BETA-GLUCOSIDASE"/>
    <property type="match status" value="1"/>
</dbReference>
<dbReference type="InterPro" id="IPR036962">
    <property type="entry name" value="Glyco_hydro_3_N_sf"/>
</dbReference>
<dbReference type="AlphaFoldDB" id="A0A060T2D1"/>
<feature type="region of interest" description="Disordered" evidence="15">
    <location>
        <begin position="753"/>
        <end position="779"/>
    </location>
</feature>
<dbReference type="SMART" id="SM01217">
    <property type="entry name" value="Fn3_like"/>
    <property type="match status" value="1"/>
</dbReference>
<evidence type="ECO:0000256" key="8">
    <source>
        <dbReference type="ARBA" id="ARBA00022801"/>
    </source>
</evidence>
<reference evidence="17" key="2">
    <citation type="submission" date="2014-06" db="EMBL/GenBank/DDBJ databases">
        <title>The complete genome of Blastobotrys (Arxula) adeninivorans LS3 - a yeast of biotechnological interest.</title>
        <authorList>
            <person name="Kunze G."/>
            <person name="Gaillardin C."/>
            <person name="Czernicka M."/>
            <person name="Durrens P."/>
            <person name="Martin T."/>
            <person name="Boer E."/>
            <person name="Gabaldon T."/>
            <person name="Cruz J."/>
            <person name="Talla E."/>
            <person name="Marck C."/>
            <person name="Goffeau A."/>
            <person name="Barbe V."/>
            <person name="Baret P."/>
            <person name="Baronian K."/>
            <person name="Beier S."/>
            <person name="Bleykasten C."/>
            <person name="Bode R."/>
            <person name="Casaregola S."/>
            <person name="Despons L."/>
            <person name="Fairhead C."/>
            <person name="Giersberg M."/>
            <person name="Gierski P."/>
            <person name="Hahnel U."/>
            <person name="Hartmann A."/>
            <person name="Jankowska D."/>
            <person name="Jubin C."/>
            <person name="Jung P."/>
            <person name="Lafontaine I."/>
            <person name="Leh-Louis V."/>
            <person name="Lemaire M."/>
            <person name="Marcet-Houben M."/>
            <person name="Mascher M."/>
            <person name="Morel G."/>
            <person name="Richard G.-F."/>
            <person name="Riechen J."/>
            <person name="Sacerdot C."/>
            <person name="Sarkar A."/>
            <person name="Savel G."/>
            <person name="Schacherer J."/>
            <person name="Sherman D."/>
            <person name="Straub M.-L."/>
            <person name="Stein N."/>
            <person name="Thierry A."/>
            <person name="Trautwein-Schult A."/>
            <person name="Westhof E."/>
            <person name="Worch S."/>
            <person name="Dujon B."/>
            <person name="Souciet J.-L."/>
            <person name="Wincker P."/>
            <person name="Scholz U."/>
            <person name="Neuveglise N."/>
        </authorList>
    </citation>
    <scope>NUCLEOTIDE SEQUENCE</scope>
    <source>
        <strain evidence="17">LS3</strain>
    </source>
</reference>
<dbReference type="PRINTS" id="PR00133">
    <property type="entry name" value="GLHYDRLASE3"/>
</dbReference>
<dbReference type="FunFam" id="3.20.20.300:FF:000002">
    <property type="entry name" value="Probable beta-glucosidase"/>
    <property type="match status" value="1"/>
</dbReference>
<dbReference type="PROSITE" id="PS00775">
    <property type="entry name" value="GLYCOSYL_HYDROL_F3"/>
    <property type="match status" value="1"/>
</dbReference>
<evidence type="ECO:0000256" key="14">
    <source>
        <dbReference type="RuleBase" id="RU361161"/>
    </source>
</evidence>
<dbReference type="InterPro" id="IPR026891">
    <property type="entry name" value="Fn3-like"/>
</dbReference>
<dbReference type="Gene3D" id="3.20.20.300">
    <property type="entry name" value="Glycoside hydrolase, family 3, N-terminal domain"/>
    <property type="match status" value="1"/>
</dbReference>
<comment type="similarity">
    <text evidence="4 14">Belongs to the glycosyl hydrolase 3 family.</text>
</comment>
<dbReference type="InterPro" id="IPR050288">
    <property type="entry name" value="Cellulose_deg_GH3"/>
</dbReference>
<evidence type="ECO:0000256" key="11">
    <source>
        <dbReference type="ARBA" id="ARBA00023277"/>
    </source>
</evidence>
<dbReference type="Pfam" id="PF00933">
    <property type="entry name" value="Glyco_hydro_3"/>
    <property type="match status" value="1"/>
</dbReference>
<evidence type="ECO:0000256" key="7">
    <source>
        <dbReference type="ARBA" id="ARBA00022729"/>
    </source>
</evidence>
<dbReference type="InterPro" id="IPR036881">
    <property type="entry name" value="Glyco_hydro_3_C_sf"/>
</dbReference>
<evidence type="ECO:0000313" key="17">
    <source>
        <dbReference type="EMBL" id="CDP35230.1"/>
    </source>
</evidence>
<proteinExistence type="inferred from homology"/>
<accession>A0A060T2D1</accession>
<dbReference type="InterPro" id="IPR019800">
    <property type="entry name" value="Glyco_hydro_3_AS"/>
</dbReference>
<evidence type="ECO:0000256" key="10">
    <source>
        <dbReference type="ARBA" id="ARBA00023180"/>
    </source>
</evidence>
<evidence type="ECO:0000256" key="4">
    <source>
        <dbReference type="ARBA" id="ARBA00005336"/>
    </source>
</evidence>
<comment type="catalytic activity">
    <reaction evidence="1 14">
        <text>Hydrolysis of terminal, non-reducing beta-D-glucosyl residues with release of beta-D-glucose.</text>
        <dbReference type="EC" id="3.2.1.21"/>
    </reaction>
</comment>
<evidence type="ECO:0000256" key="1">
    <source>
        <dbReference type="ARBA" id="ARBA00000448"/>
    </source>
</evidence>
<sequence>MRSLFLALPALALAKTISPSGYYNSPTAAEEQQSNLTNATSPFVFPGIQGGRVPANDWDEAYERAREFVSQLTLAEKVNLTSGIGWKMGKCVGNTGDIPRLDFQSLCLQDAPLGVRLTDFVTAFPAGITVGASFNPELMNERGVAIAAEHRDKGVDIALGPAVGPLGAQAAGGRLWEAFGADPYLQGIAGAETVKGMQSQNIMACGKHYIGNEQDVNRNYLSANIGDRALHELYAWPFADMIHSGVGSMMCSYNQVNHTWACQNSYLLNHVLKDELGFPGFVMSDWGALHSGVDSALAGTDMEMSGGGKGSMPDGEDVGDGTAFFGSNLTIALLNQTVPLNRLDDMATRIMAAYYKTGVDISREKRDGEGPSFSSWTLDTHGPQFAYTGQGPIVELNKHVNVQTDLSYRIARQVAQEGIVLLKNVNNTLPLGGSDCTLAHQSGGISDMSGPSFPRKIGILGLAAAPDPRGAVCGSDQRCSNGALAGGWGSGQVNFPYLITPFEAINRRAVAKRSTVQYNFASFDYENFEVQASHNDVNIVFGLADSGEATEVSGNFGDRMNYTLWHNAEETILRAANYSSNTIAVVSSVGPVNLEKFIDHPNITAVLFALPGGQDAGEAIADVLFGDFNPSGRLPFTIAKNDSDYVPIITKGLEDNFDEGLFVDYRWYDHYNVTPRFEFGYGLSYSTFDFSELNIDLYNRPSEYLPPPPSLNSVQSYDDSLPDPSELLFPEDEIDRATYYIYPYLNSTDQVSTDSKYPYPPNYSNNQPSSASPAGGGPGGNPALWENVARVSAILTNKGRYPGGYVAQLYIGYPQNSNLPTPPKQLRGFQKVFITPGESEQVNFDIKRRDLSVWDSSIQSWRVLRGTYNIYVGSSSRNLELMDQFTL</sequence>
<organism evidence="17">
    <name type="scientific">Blastobotrys adeninivorans</name>
    <name type="common">Yeast</name>
    <name type="synonym">Arxula adeninivorans</name>
    <dbReference type="NCBI Taxonomy" id="409370"/>
    <lineage>
        <taxon>Eukaryota</taxon>
        <taxon>Fungi</taxon>
        <taxon>Dikarya</taxon>
        <taxon>Ascomycota</taxon>
        <taxon>Saccharomycotina</taxon>
        <taxon>Dipodascomycetes</taxon>
        <taxon>Dipodascales</taxon>
        <taxon>Trichomonascaceae</taxon>
        <taxon>Blastobotrys</taxon>
    </lineage>
</organism>
<comment type="pathway">
    <text evidence="3 14">Glycan metabolism; cellulose degradation.</text>
</comment>
<dbReference type="InterPro" id="IPR013783">
    <property type="entry name" value="Ig-like_fold"/>
</dbReference>
<dbReference type="FunFam" id="2.60.40.10:FF:000757">
    <property type="entry name" value="Beta-glucosidase G"/>
    <property type="match status" value="1"/>
</dbReference>
<keyword evidence="12 14" id="KW-0326">Glycosidase</keyword>
<dbReference type="PANTHER" id="PTHR42715:SF2">
    <property type="entry name" value="BETA-GLUCOSIDASE F-RELATED"/>
    <property type="match status" value="1"/>
</dbReference>
<dbReference type="InterPro" id="IPR001764">
    <property type="entry name" value="Glyco_hydro_3_N"/>
</dbReference>
<dbReference type="Gene3D" id="3.40.50.1700">
    <property type="entry name" value="Glycoside hydrolase family 3 C-terminal domain"/>
    <property type="match status" value="1"/>
</dbReference>
<dbReference type="Pfam" id="PF01915">
    <property type="entry name" value="Glyco_hydro_3_C"/>
    <property type="match status" value="1"/>
</dbReference>
<feature type="compositionally biased region" description="Low complexity" evidence="15">
    <location>
        <begin position="762"/>
        <end position="773"/>
    </location>
</feature>
<dbReference type="PhylomeDB" id="A0A060T2D1"/>
<evidence type="ECO:0000256" key="6">
    <source>
        <dbReference type="ARBA" id="ARBA00022525"/>
    </source>
</evidence>
<evidence type="ECO:0000256" key="5">
    <source>
        <dbReference type="ARBA" id="ARBA00012744"/>
    </source>
</evidence>
<dbReference type="Gene3D" id="2.60.40.10">
    <property type="entry name" value="Immunoglobulins"/>
    <property type="match status" value="1"/>
</dbReference>
<dbReference type="InterPro" id="IPR002772">
    <property type="entry name" value="Glyco_hydro_3_C"/>
</dbReference>
<keyword evidence="8 14" id="KW-0378">Hydrolase</keyword>
<dbReference type="EMBL" id="HG937693">
    <property type="protein sequence ID" value="CDP35230.1"/>
    <property type="molecule type" value="Genomic_DNA"/>
</dbReference>
<dbReference type="SUPFAM" id="SSF51445">
    <property type="entry name" value="(Trans)glycosidases"/>
    <property type="match status" value="1"/>
</dbReference>
<keyword evidence="11 14" id="KW-0119">Carbohydrate metabolism</keyword>
<keyword evidence="10" id="KW-0325">Glycoprotein</keyword>
<evidence type="ECO:0000256" key="2">
    <source>
        <dbReference type="ARBA" id="ARBA00004613"/>
    </source>
</evidence>
<dbReference type="GO" id="GO:0030245">
    <property type="term" value="P:cellulose catabolic process"/>
    <property type="evidence" value="ECO:0007669"/>
    <property type="project" value="UniProtKB-UniPathway"/>
</dbReference>
<evidence type="ECO:0000256" key="12">
    <source>
        <dbReference type="ARBA" id="ARBA00023295"/>
    </source>
</evidence>
<keyword evidence="9" id="KW-0136">Cellulose degradation</keyword>
<feature type="domain" description="Fibronectin type III-like" evidence="16">
    <location>
        <begin position="805"/>
        <end position="876"/>
    </location>
</feature>